<dbReference type="Gene3D" id="1.10.10.10">
    <property type="entry name" value="Winged helix-like DNA-binding domain superfamily/Winged helix DNA-binding domain"/>
    <property type="match status" value="1"/>
</dbReference>
<dbReference type="Pfam" id="PF23247">
    <property type="entry name" value="LRR_RPS2"/>
    <property type="match status" value="1"/>
</dbReference>
<dbReference type="Proteomes" id="UP000504621">
    <property type="component" value="Unplaced"/>
</dbReference>
<evidence type="ECO:0000259" key="10">
    <source>
        <dbReference type="Pfam" id="PF23559"/>
    </source>
</evidence>
<dbReference type="InterPro" id="IPR036388">
    <property type="entry name" value="WH-like_DNA-bd_sf"/>
</dbReference>
<feature type="coiled-coil region" evidence="7">
    <location>
        <begin position="8"/>
        <end position="84"/>
    </location>
</feature>
<dbReference type="InterPro" id="IPR057135">
    <property type="entry name" value="At4g27190-like_LRR"/>
</dbReference>
<proteinExistence type="inferred from homology"/>
<evidence type="ECO:0000313" key="11">
    <source>
        <dbReference type="Proteomes" id="UP000504621"/>
    </source>
</evidence>
<name>A0A6J1AN66_9ROSI</name>
<evidence type="ECO:0000256" key="4">
    <source>
        <dbReference type="ARBA" id="ARBA00022741"/>
    </source>
</evidence>
<dbReference type="Pfam" id="PF00931">
    <property type="entry name" value="NB-ARC"/>
    <property type="match status" value="1"/>
</dbReference>
<dbReference type="SMART" id="SM00369">
    <property type="entry name" value="LRR_TYP"/>
    <property type="match status" value="3"/>
</dbReference>
<evidence type="ECO:0000256" key="2">
    <source>
        <dbReference type="ARBA" id="ARBA00022614"/>
    </source>
</evidence>
<keyword evidence="7" id="KW-0175">Coiled coil</keyword>
<dbReference type="FunFam" id="1.10.10.10:FF:000322">
    <property type="entry name" value="Probable disease resistance protein At1g63360"/>
    <property type="match status" value="1"/>
</dbReference>
<evidence type="ECO:0000259" key="9">
    <source>
        <dbReference type="Pfam" id="PF23247"/>
    </source>
</evidence>
<keyword evidence="11" id="KW-1185">Reference proteome</keyword>
<keyword evidence="4" id="KW-0547">Nucleotide-binding</keyword>
<sequence>MDFFLNKLDKHLDNNRSLDQNMNDLKRKLENLNALKEDTDSKMSAELQPRKKLKKQVDLWLETVERINGEIESLEQRVAQSSTISRGFHTANVLKKIQDVEDLLQQGKFDQGLVVDDLTQIGQALTTTTLVGQAAEICKKEIWTCLMDDDIGKIGVWGMGGIGKTTIMKIINNQLLEETQKFNIVIWVTVSKEMNVSKIQKGILRAIGEDLYEDEEEAIRAGKLYKRLIKKGRYALILDDLWDKLSLEEVGIPEPCNGSKLVITTRKLDVCRYLDCQEVKMRTLLEHDAWSLFLEKVGRDILNYPNLLPIVESVVEQCAGLSLAIVTVASSMKGIRSIHEWRNALNELSRPVKSVTGLDEKVFQQLQFSYDHLKDEKVQHCFLCCALYPEDWNISEFALIRLWIAEGLVEEMDSQQAEFDQGRTILNKLKNNCLLENGEYTRYVKLHDLVRDMALRFTRVKPRFLVKTGMQLKEIPHQQEWTEDLEKVSLKFNKFMQIPSQMSPPRCQILTTLLLSHCLIESIPDCFFDQMKGLKVLDLSGNNFRNLPRSISNLKALIVLLVKKCPPLEKVPSFSKLEALKRLDLACTKLKNLPHGMQRVVNLIYLRLDIEEVPSGILSKFSCLRHLVVRNAFVKGEEIGQLKKLEFFEGSFYDLNEFSTYLQALHGRRQQLFRYQIGMSHCRRPRAPRLSWKKTIELEGCKIYRVGVTFPSDLQQLNIVGGIVDFPEEEVFFSWFIPTPKGMFSSLKELNLFECNKIKKLFSCSWVLRNVQNLEVLRIQFCVQMEEIIASEIEFVEEEGMGGSNSNTIHFTLPKLRILQLCFLGQLKSICSANGVMICDSLESIVIEHCSRLQRIPLYLPPLDGGQPSVPPLVRIVKSSKEFWESVKWDHPNAKSRFKPIFTS</sequence>
<reference evidence="12" key="1">
    <citation type="submission" date="2025-08" db="UniProtKB">
        <authorList>
            <consortium name="RefSeq"/>
        </authorList>
    </citation>
    <scope>IDENTIFICATION</scope>
    <source>
        <tissue evidence="12">Leaf</tissue>
    </source>
</reference>
<evidence type="ECO:0000313" key="12">
    <source>
        <dbReference type="RefSeq" id="XP_021288652.1"/>
    </source>
</evidence>
<dbReference type="InterPro" id="IPR042197">
    <property type="entry name" value="Apaf_helical"/>
</dbReference>
<feature type="domain" description="NB-ARC" evidence="8">
    <location>
        <begin position="139"/>
        <end position="299"/>
    </location>
</feature>
<comment type="similarity">
    <text evidence="1">Belongs to the disease resistance NB-LRR family.</text>
</comment>
<dbReference type="PRINTS" id="PR00364">
    <property type="entry name" value="DISEASERSIST"/>
</dbReference>
<dbReference type="GeneID" id="110419851"/>
<dbReference type="Pfam" id="PF13855">
    <property type="entry name" value="LRR_8"/>
    <property type="match status" value="1"/>
</dbReference>
<dbReference type="Gene3D" id="1.10.8.430">
    <property type="entry name" value="Helical domain of apoptotic protease-activating factors"/>
    <property type="match status" value="1"/>
</dbReference>
<dbReference type="RefSeq" id="XP_021288652.1">
    <property type="nucleotide sequence ID" value="XM_021432977.1"/>
</dbReference>
<dbReference type="PANTHER" id="PTHR33463">
    <property type="entry name" value="NB-ARC DOMAIN-CONTAINING PROTEIN-RELATED"/>
    <property type="match status" value="1"/>
</dbReference>
<evidence type="ECO:0000256" key="3">
    <source>
        <dbReference type="ARBA" id="ARBA00022737"/>
    </source>
</evidence>
<evidence type="ECO:0000256" key="6">
    <source>
        <dbReference type="ARBA" id="ARBA00022840"/>
    </source>
</evidence>
<dbReference type="Gene3D" id="3.40.50.300">
    <property type="entry name" value="P-loop containing nucleotide triphosphate hydrolases"/>
    <property type="match status" value="1"/>
</dbReference>
<keyword evidence="3" id="KW-0677">Repeat</keyword>
<evidence type="ECO:0000256" key="7">
    <source>
        <dbReference type="SAM" id="Coils"/>
    </source>
</evidence>
<dbReference type="InterPro" id="IPR002182">
    <property type="entry name" value="NB-ARC"/>
</dbReference>
<dbReference type="OrthoDB" id="1709098at2759"/>
<keyword evidence="6" id="KW-0067">ATP-binding</keyword>
<evidence type="ECO:0000259" key="8">
    <source>
        <dbReference type="Pfam" id="PF00931"/>
    </source>
</evidence>
<dbReference type="InterPro" id="IPR001611">
    <property type="entry name" value="Leu-rich_rpt"/>
</dbReference>
<dbReference type="FunFam" id="3.40.50.300:FF:001091">
    <property type="entry name" value="Probable disease resistance protein At1g61300"/>
    <property type="match status" value="1"/>
</dbReference>
<dbReference type="Pfam" id="PF23559">
    <property type="entry name" value="WHD_DRP"/>
    <property type="match status" value="1"/>
</dbReference>
<dbReference type="InterPro" id="IPR058922">
    <property type="entry name" value="WHD_DRP"/>
</dbReference>
<dbReference type="PANTHER" id="PTHR33463:SF187">
    <property type="entry name" value="AND NB-ARC DOMAIN DISEASE RESISTANCE PROTEIN, PUTATIVE-RELATED"/>
    <property type="match status" value="1"/>
</dbReference>
<dbReference type="GO" id="GO:0006952">
    <property type="term" value="P:defense response"/>
    <property type="evidence" value="ECO:0007669"/>
    <property type="project" value="UniProtKB-KW"/>
</dbReference>
<dbReference type="SUPFAM" id="SSF52540">
    <property type="entry name" value="P-loop containing nucleoside triphosphate hydrolases"/>
    <property type="match status" value="1"/>
</dbReference>
<dbReference type="InterPro" id="IPR027417">
    <property type="entry name" value="P-loop_NTPase"/>
</dbReference>
<accession>A0A6J1AN66</accession>
<keyword evidence="2" id="KW-0433">Leucine-rich repeat</keyword>
<dbReference type="AlphaFoldDB" id="A0A6J1AN66"/>
<evidence type="ECO:0000256" key="5">
    <source>
        <dbReference type="ARBA" id="ARBA00022821"/>
    </source>
</evidence>
<organism evidence="11 12">
    <name type="scientific">Herrania umbratica</name>
    <dbReference type="NCBI Taxonomy" id="108875"/>
    <lineage>
        <taxon>Eukaryota</taxon>
        <taxon>Viridiplantae</taxon>
        <taxon>Streptophyta</taxon>
        <taxon>Embryophyta</taxon>
        <taxon>Tracheophyta</taxon>
        <taxon>Spermatophyta</taxon>
        <taxon>Magnoliopsida</taxon>
        <taxon>eudicotyledons</taxon>
        <taxon>Gunneridae</taxon>
        <taxon>Pentapetalae</taxon>
        <taxon>rosids</taxon>
        <taxon>malvids</taxon>
        <taxon>Malvales</taxon>
        <taxon>Malvaceae</taxon>
        <taxon>Byttnerioideae</taxon>
        <taxon>Herrania</taxon>
    </lineage>
</organism>
<dbReference type="InterPro" id="IPR003591">
    <property type="entry name" value="Leu-rich_rpt_typical-subtyp"/>
</dbReference>
<dbReference type="GO" id="GO:0043531">
    <property type="term" value="F:ADP binding"/>
    <property type="evidence" value="ECO:0007669"/>
    <property type="project" value="InterPro"/>
</dbReference>
<dbReference type="GO" id="GO:0005524">
    <property type="term" value="F:ATP binding"/>
    <property type="evidence" value="ECO:0007669"/>
    <property type="project" value="UniProtKB-KW"/>
</dbReference>
<gene>
    <name evidence="12" type="primary">LOC110419851</name>
</gene>
<dbReference type="Gene3D" id="3.80.10.10">
    <property type="entry name" value="Ribonuclease Inhibitor"/>
    <property type="match status" value="2"/>
</dbReference>
<feature type="domain" description="Disease resistance protein At4g27190-like leucine-rich repeats" evidence="9">
    <location>
        <begin position="738"/>
        <end position="856"/>
    </location>
</feature>
<dbReference type="InterPro" id="IPR032675">
    <property type="entry name" value="LRR_dom_sf"/>
</dbReference>
<protein>
    <submittedName>
        <fullName evidence="12">Disease resistance protein At4g27190-like</fullName>
    </submittedName>
</protein>
<feature type="domain" description="Disease resistance protein winged helix" evidence="10">
    <location>
        <begin position="387"/>
        <end position="454"/>
    </location>
</feature>
<evidence type="ECO:0000256" key="1">
    <source>
        <dbReference type="ARBA" id="ARBA00008894"/>
    </source>
</evidence>
<keyword evidence="5" id="KW-0611">Plant defense</keyword>
<dbReference type="SUPFAM" id="SSF52058">
    <property type="entry name" value="L domain-like"/>
    <property type="match status" value="1"/>
</dbReference>
<dbReference type="InterPro" id="IPR050905">
    <property type="entry name" value="Plant_NBS-LRR"/>
</dbReference>
<dbReference type="PROSITE" id="PS51450">
    <property type="entry name" value="LRR"/>
    <property type="match status" value="1"/>
</dbReference>